<dbReference type="OrthoDB" id="9788539at2"/>
<dbReference type="AlphaFoldDB" id="A0A1H8CF36"/>
<dbReference type="GO" id="GO:0030145">
    <property type="term" value="F:manganese ion binding"/>
    <property type="evidence" value="ECO:0007669"/>
    <property type="project" value="UniProtKB-UniRule"/>
</dbReference>
<evidence type="ECO:0000256" key="5">
    <source>
        <dbReference type="PIRNR" id="PIRNR016557"/>
    </source>
</evidence>
<evidence type="ECO:0000256" key="4">
    <source>
        <dbReference type="ARBA" id="ARBA00051722"/>
    </source>
</evidence>
<keyword evidence="2 5" id="KW-0378">Hydrolase</keyword>
<keyword evidence="7" id="KW-1185">Reference proteome</keyword>
<evidence type="ECO:0000256" key="1">
    <source>
        <dbReference type="ARBA" id="ARBA00005750"/>
    </source>
</evidence>
<comment type="similarity">
    <text evidence="1 5">Belongs to the metallo-dependent hydrolases superfamily. CpsB/CapC family.</text>
</comment>
<dbReference type="STRING" id="1173111.SAMN05444955_103256"/>
<organism evidence="6 7">
    <name type="scientific">Lihuaxuella thermophila</name>
    <dbReference type="NCBI Taxonomy" id="1173111"/>
    <lineage>
        <taxon>Bacteria</taxon>
        <taxon>Bacillati</taxon>
        <taxon>Bacillota</taxon>
        <taxon>Bacilli</taxon>
        <taxon>Bacillales</taxon>
        <taxon>Thermoactinomycetaceae</taxon>
        <taxon>Lihuaxuella</taxon>
    </lineage>
</organism>
<reference evidence="6 7" key="1">
    <citation type="submission" date="2016-10" db="EMBL/GenBank/DDBJ databases">
        <authorList>
            <person name="de Groot N.N."/>
        </authorList>
    </citation>
    <scope>NUCLEOTIDE SEQUENCE [LARGE SCALE GENOMIC DNA]</scope>
    <source>
        <strain evidence="6 7">DSM 46701</strain>
    </source>
</reference>
<sequence>MIDLHCHILPGLDDGAQTMVEALEMARIAVADGITDIVATPHTHDGIYKNLSKEVLKAVDEFQSVLDRKGIPLRVHPGAEVHIHVEFLRNIFSFNVLTVNQCRYVLLELPVQTIPRFTEKLIYELLENGLVPMIAHPERNAVIRENFDLLADWIREGAIAQLTAGSLMGWMGERTKAVAEYMVKHRLVQVIASDAHNTVRRRPELKTAYELISHITSREEERMFRINAEAVFWGEDCERLEPTIDRNKKWISF</sequence>
<dbReference type="EMBL" id="FOCQ01000003">
    <property type="protein sequence ID" value="SEM93610.1"/>
    <property type="molecule type" value="Genomic_DNA"/>
</dbReference>
<dbReference type="PIRSF" id="PIRSF016557">
    <property type="entry name" value="Caps_synth_CpsB"/>
    <property type="match status" value="1"/>
</dbReference>
<comment type="catalytic activity">
    <reaction evidence="4 5">
        <text>O-phospho-L-tyrosyl-[protein] + H2O = L-tyrosyl-[protein] + phosphate</text>
        <dbReference type="Rhea" id="RHEA:10684"/>
        <dbReference type="Rhea" id="RHEA-COMP:10136"/>
        <dbReference type="Rhea" id="RHEA-COMP:20101"/>
        <dbReference type="ChEBI" id="CHEBI:15377"/>
        <dbReference type="ChEBI" id="CHEBI:43474"/>
        <dbReference type="ChEBI" id="CHEBI:46858"/>
        <dbReference type="ChEBI" id="CHEBI:61978"/>
        <dbReference type="EC" id="3.1.3.48"/>
    </reaction>
</comment>
<name>A0A1H8CF36_9BACL</name>
<accession>A0A1H8CF36</accession>
<dbReference type="GO" id="GO:0004725">
    <property type="term" value="F:protein tyrosine phosphatase activity"/>
    <property type="evidence" value="ECO:0007669"/>
    <property type="project" value="UniProtKB-UniRule"/>
</dbReference>
<proteinExistence type="inferred from homology"/>
<dbReference type="PANTHER" id="PTHR39181">
    <property type="entry name" value="TYROSINE-PROTEIN PHOSPHATASE YWQE"/>
    <property type="match status" value="1"/>
</dbReference>
<evidence type="ECO:0000313" key="7">
    <source>
        <dbReference type="Proteomes" id="UP000199695"/>
    </source>
</evidence>
<dbReference type="InterPro" id="IPR016667">
    <property type="entry name" value="Caps_polysacc_synth_CpsB/CapC"/>
</dbReference>
<dbReference type="SUPFAM" id="SSF89550">
    <property type="entry name" value="PHP domain-like"/>
    <property type="match status" value="1"/>
</dbReference>
<dbReference type="Pfam" id="PF19567">
    <property type="entry name" value="CpsB_CapC"/>
    <property type="match status" value="1"/>
</dbReference>
<protein>
    <recommendedName>
        <fullName evidence="5">Tyrosine-protein phosphatase</fullName>
        <ecNumber evidence="5">3.1.3.48</ecNumber>
    </recommendedName>
</protein>
<evidence type="ECO:0000256" key="3">
    <source>
        <dbReference type="ARBA" id="ARBA00022912"/>
    </source>
</evidence>
<dbReference type="Proteomes" id="UP000199695">
    <property type="component" value="Unassembled WGS sequence"/>
</dbReference>
<dbReference type="EC" id="3.1.3.48" evidence="5"/>
<keyword evidence="3 5" id="KW-0904">Protein phosphatase</keyword>
<evidence type="ECO:0000313" key="6">
    <source>
        <dbReference type="EMBL" id="SEM93610.1"/>
    </source>
</evidence>
<dbReference type="RefSeq" id="WP_089965883.1">
    <property type="nucleotide sequence ID" value="NZ_FOCQ01000003.1"/>
</dbReference>
<evidence type="ECO:0000256" key="2">
    <source>
        <dbReference type="ARBA" id="ARBA00022801"/>
    </source>
</evidence>
<dbReference type="InterPro" id="IPR016195">
    <property type="entry name" value="Pol/histidinol_Pase-like"/>
</dbReference>
<dbReference type="PANTHER" id="PTHR39181:SF1">
    <property type="entry name" value="TYROSINE-PROTEIN PHOSPHATASE YWQE"/>
    <property type="match status" value="1"/>
</dbReference>
<dbReference type="Gene3D" id="3.20.20.140">
    <property type="entry name" value="Metal-dependent hydrolases"/>
    <property type="match status" value="1"/>
</dbReference>
<gene>
    <name evidence="6" type="ORF">SAMN05444955_103256</name>
</gene>